<dbReference type="PANTHER" id="PTHR34726">
    <property type="entry name" value="GBP DOMAIN-CONTAINING PROTEIN"/>
    <property type="match status" value="1"/>
</dbReference>
<dbReference type="PROSITE" id="PS01031">
    <property type="entry name" value="SHSP"/>
    <property type="match status" value="1"/>
</dbReference>
<dbReference type="EMBL" id="JBGBPQ010000018">
    <property type="protein sequence ID" value="KAL1507425.1"/>
    <property type="molecule type" value="Genomic_DNA"/>
</dbReference>
<proteinExistence type="inferred from homology"/>
<organism evidence="5 6">
    <name type="scientific">Prymnesium parvum</name>
    <name type="common">Toxic golden alga</name>
    <dbReference type="NCBI Taxonomy" id="97485"/>
    <lineage>
        <taxon>Eukaryota</taxon>
        <taxon>Haptista</taxon>
        <taxon>Haptophyta</taxon>
        <taxon>Prymnesiophyceae</taxon>
        <taxon>Prymnesiales</taxon>
        <taxon>Prymnesiaceae</taxon>
        <taxon>Prymnesium</taxon>
    </lineage>
</organism>
<feature type="coiled-coil region" evidence="3">
    <location>
        <begin position="1"/>
        <end position="56"/>
    </location>
</feature>
<dbReference type="InterPro" id="IPR008978">
    <property type="entry name" value="HSP20-like_chaperone"/>
</dbReference>
<gene>
    <name evidence="5" type="ORF">AB1Y20_008264</name>
</gene>
<dbReference type="PANTHER" id="PTHR34726:SF3">
    <property type="entry name" value="GUANYLATE-BINDING PROTEIN N-TERMINAL DOMAIN-CONTAINING PROTEIN-RELATED"/>
    <property type="match status" value="1"/>
</dbReference>
<keyword evidence="6" id="KW-1185">Reference proteome</keyword>
<protein>
    <recommendedName>
        <fullName evidence="4">SHSP domain-containing protein</fullName>
    </recommendedName>
</protein>
<dbReference type="SUPFAM" id="SSF49764">
    <property type="entry name" value="HSP20-like chaperones"/>
    <property type="match status" value="1"/>
</dbReference>
<dbReference type="InterPro" id="IPR006073">
    <property type="entry name" value="GTP-bd"/>
</dbReference>
<name>A0AB34IXH2_PRYPA</name>
<accession>A0AB34IXH2</accession>
<dbReference type="Gene3D" id="2.60.40.790">
    <property type="match status" value="1"/>
</dbReference>
<evidence type="ECO:0000256" key="3">
    <source>
        <dbReference type="SAM" id="Coils"/>
    </source>
</evidence>
<evidence type="ECO:0000256" key="1">
    <source>
        <dbReference type="PROSITE-ProRule" id="PRU00285"/>
    </source>
</evidence>
<evidence type="ECO:0000313" key="6">
    <source>
        <dbReference type="Proteomes" id="UP001515480"/>
    </source>
</evidence>
<comment type="caution">
    <text evidence="5">The sequence shown here is derived from an EMBL/GenBank/DDBJ whole genome shotgun (WGS) entry which is preliminary data.</text>
</comment>
<dbReference type="CDD" id="cd06464">
    <property type="entry name" value="ACD_sHsps-like"/>
    <property type="match status" value="1"/>
</dbReference>
<reference evidence="5 6" key="1">
    <citation type="journal article" date="2024" name="Science">
        <title>Giant polyketide synthase enzymes in the biosynthesis of giant marine polyether toxins.</title>
        <authorList>
            <person name="Fallon T.R."/>
            <person name="Shende V.V."/>
            <person name="Wierzbicki I.H."/>
            <person name="Pendleton A.L."/>
            <person name="Watervoot N.F."/>
            <person name="Auber R.P."/>
            <person name="Gonzalez D.J."/>
            <person name="Wisecaver J.H."/>
            <person name="Moore B.S."/>
        </authorList>
    </citation>
    <scope>NUCLEOTIDE SEQUENCE [LARGE SCALE GENOMIC DNA]</scope>
    <source>
        <strain evidence="5 6">12B1</strain>
    </source>
</reference>
<dbReference type="Proteomes" id="UP001515480">
    <property type="component" value="Unassembled WGS sequence"/>
</dbReference>
<dbReference type="Pfam" id="PF01926">
    <property type="entry name" value="MMR_HSR1"/>
    <property type="match status" value="1"/>
</dbReference>
<feature type="domain" description="SHSP" evidence="4">
    <location>
        <begin position="461"/>
        <end position="570"/>
    </location>
</feature>
<evidence type="ECO:0000259" key="4">
    <source>
        <dbReference type="PROSITE" id="PS01031"/>
    </source>
</evidence>
<evidence type="ECO:0000256" key="2">
    <source>
        <dbReference type="RuleBase" id="RU003616"/>
    </source>
</evidence>
<sequence>MAALHLSLVDAEQQLRFAERQEEEADAMLLLAQRDAEEMRARNLQLREENALLRQRLTPKRSVRRDLAENAGFADVYDWVCEIGNLSDVASEGWAVHFSQPFLSSLSEEERRLVMGTEEELALSREVDASGDVEGQSRDGAVRAVRGSIAFPQEEEEEEEEAEEAVRGVGWDGAVVAVLGLFDKGKTFVLNHLTESQLPSGKQVSTKGLSFKHVRVEGTKFIVLDSEGSYAPVKVENDRSVVEKEMSEHFIRDVIFQLADYFLCVVNDFTSLDQRYLDKLTRNLQNSKRKVFKEVIVVHNCKTVMEQSVLEYIFQSQVTHVYGRGRLHSTRVAAVNPSTEQLEERDVQWFKTDSSRHVLLANEDCELGEQTNPWVFALLKFWLKAVFVPVNRKISVLQSVLQSCNLRLSSYFKAHPDLTITNTEDPLVKKIRTRRRTESDEHKSSSMRLQQTSVDASGLMLTRPNSFVPAVDIVKEKTYTVYMDVPGMTKEDIRLSRQNVTTIVKGCRMPPYPEMQVQKLVKLERKYGEFTQAFKVPQEYERKWHSVEVRNGVLKITFRPDTDEESLAIE</sequence>
<keyword evidence="3" id="KW-0175">Coiled coil</keyword>
<evidence type="ECO:0000313" key="5">
    <source>
        <dbReference type="EMBL" id="KAL1507425.1"/>
    </source>
</evidence>
<dbReference type="InterPro" id="IPR002068">
    <property type="entry name" value="A-crystallin/Hsp20_dom"/>
</dbReference>
<dbReference type="SUPFAM" id="SSF52540">
    <property type="entry name" value="P-loop containing nucleoside triphosphate hydrolases"/>
    <property type="match status" value="1"/>
</dbReference>
<dbReference type="GO" id="GO:0005525">
    <property type="term" value="F:GTP binding"/>
    <property type="evidence" value="ECO:0007669"/>
    <property type="project" value="InterPro"/>
</dbReference>
<dbReference type="InterPro" id="IPR027417">
    <property type="entry name" value="P-loop_NTPase"/>
</dbReference>
<comment type="similarity">
    <text evidence="1 2">Belongs to the small heat shock protein (HSP20) family.</text>
</comment>
<dbReference type="Pfam" id="PF00011">
    <property type="entry name" value="HSP20"/>
    <property type="match status" value="1"/>
</dbReference>
<dbReference type="AlphaFoldDB" id="A0AB34IXH2"/>
<dbReference type="Gene3D" id="3.40.50.300">
    <property type="entry name" value="P-loop containing nucleotide triphosphate hydrolases"/>
    <property type="match status" value="1"/>
</dbReference>